<organism evidence="16 17">
    <name type="scientific">Sporolactobacillus shoreae</name>
    <dbReference type="NCBI Taxonomy" id="1465501"/>
    <lineage>
        <taxon>Bacteria</taxon>
        <taxon>Bacillati</taxon>
        <taxon>Bacillota</taxon>
        <taxon>Bacilli</taxon>
        <taxon>Bacillales</taxon>
        <taxon>Sporolactobacillaceae</taxon>
        <taxon>Sporolactobacillus</taxon>
    </lineage>
</organism>
<dbReference type="EMBL" id="SRJD01000001">
    <property type="protein sequence ID" value="TGB00412.1"/>
    <property type="molecule type" value="Genomic_DNA"/>
</dbReference>
<dbReference type="Gene3D" id="3.40.50.300">
    <property type="entry name" value="P-loop containing nucleotide triphosphate hydrolases"/>
    <property type="match status" value="2"/>
</dbReference>
<accession>A0A4Z0GVU4</accession>
<dbReference type="PROSITE" id="PS00039">
    <property type="entry name" value="DEAD_ATP_HELICASE"/>
    <property type="match status" value="1"/>
</dbReference>
<dbReference type="SMART" id="SM00487">
    <property type="entry name" value="DEXDc"/>
    <property type="match status" value="1"/>
</dbReference>
<dbReference type="PROSITE" id="PS51195">
    <property type="entry name" value="Q_MOTIF"/>
    <property type="match status" value="1"/>
</dbReference>
<evidence type="ECO:0000256" key="1">
    <source>
        <dbReference type="ARBA" id="ARBA00012552"/>
    </source>
</evidence>
<keyword evidence="6 11" id="KW-0067">ATP-binding</keyword>
<dbReference type="InterPro" id="IPR044742">
    <property type="entry name" value="DEAD/DEAH_RhlB"/>
</dbReference>
<evidence type="ECO:0000256" key="9">
    <source>
        <dbReference type="ARBA" id="ARBA00067932"/>
    </source>
</evidence>
<reference evidence="16 17" key="1">
    <citation type="journal article" date="2015" name="Int. J. Syst. Evol. Microbiol.">
        <title>Sporolactobacillus shoreae sp. nov. and Sporolactobacillus spathodeae sp. nov., two spore-forming lactic acid bacteria isolated from tree barks in Thailand.</title>
        <authorList>
            <person name="Thamacharoensuk T."/>
            <person name="Kitahara M."/>
            <person name="Ohkuma M."/>
            <person name="Thongchul N."/>
            <person name="Tanasupawat S."/>
        </authorList>
    </citation>
    <scope>NUCLEOTIDE SEQUENCE [LARGE SCALE GENOMIC DNA]</scope>
    <source>
        <strain evidence="16 17">BK92</strain>
    </source>
</reference>
<dbReference type="EC" id="3.6.4.13" evidence="1"/>
<dbReference type="CDD" id="cd00268">
    <property type="entry name" value="DEADc"/>
    <property type="match status" value="1"/>
</dbReference>
<evidence type="ECO:0000259" key="14">
    <source>
        <dbReference type="PROSITE" id="PS51194"/>
    </source>
</evidence>
<evidence type="ECO:0000256" key="5">
    <source>
        <dbReference type="ARBA" id="ARBA00022806"/>
    </source>
</evidence>
<feature type="short sequence motif" description="Q motif" evidence="10">
    <location>
        <begin position="1"/>
        <end position="29"/>
    </location>
</feature>
<dbReference type="AlphaFoldDB" id="A0A4Z0GVU4"/>
<dbReference type="InterPro" id="IPR014014">
    <property type="entry name" value="RNA_helicase_DEAD_Q_motif"/>
</dbReference>
<proteinExistence type="inferred from homology"/>
<dbReference type="InterPro" id="IPR050547">
    <property type="entry name" value="DEAD_box_RNA_helicases"/>
</dbReference>
<evidence type="ECO:0000256" key="8">
    <source>
        <dbReference type="ARBA" id="ARBA00047984"/>
    </source>
</evidence>
<dbReference type="GO" id="GO:0009409">
    <property type="term" value="P:response to cold"/>
    <property type="evidence" value="ECO:0007669"/>
    <property type="project" value="TreeGrafter"/>
</dbReference>
<dbReference type="Proteomes" id="UP000298347">
    <property type="component" value="Unassembled WGS sequence"/>
</dbReference>
<keyword evidence="3 11" id="KW-0547">Nucleotide-binding</keyword>
<dbReference type="Pfam" id="PF00270">
    <property type="entry name" value="DEAD"/>
    <property type="match status" value="1"/>
</dbReference>
<feature type="compositionally biased region" description="Basic residues" evidence="12">
    <location>
        <begin position="471"/>
        <end position="485"/>
    </location>
</feature>
<protein>
    <recommendedName>
        <fullName evidence="9">ATP-dependent RNA helicase CshA</fullName>
        <ecNumber evidence="1">3.6.4.13</ecNumber>
    </recommendedName>
</protein>
<gene>
    <name evidence="16" type="ORF">E4665_01680</name>
</gene>
<evidence type="ECO:0000313" key="16">
    <source>
        <dbReference type="EMBL" id="TGB00412.1"/>
    </source>
</evidence>
<feature type="compositionally biased region" description="Basic and acidic residues" evidence="12">
    <location>
        <begin position="452"/>
        <end position="470"/>
    </location>
</feature>
<dbReference type="InterPro" id="IPR000629">
    <property type="entry name" value="RNA-helicase_DEAD-box_CS"/>
</dbReference>
<dbReference type="GO" id="GO:0005524">
    <property type="term" value="F:ATP binding"/>
    <property type="evidence" value="ECO:0007669"/>
    <property type="project" value="UniProtKB-KW"/>
</dbReference>
<feature type="domain" description="Helicase C-terminal" evidence="14">
    <location>
        <begin position="213"/>
        <end position="375"/>
    </location>
</feature>
<dbReference type="GO" id="GO:0005840">
    <property type="term" value="C:ribosome"/>
    <property type="evidence" value="ECO:0007669"/>
    <property type="project" value="TreeGrafter"/>
</dbReference>
<dbReference type="SMART" id="SM00490">
    <property type="entry name" value="HELICc"/>
    <property type="match status" value="1"/>
</dbReference>
<dbReference type="InterPro" id="IPR011545">
    <property type="entry name" value="DEAD/DEAH_box_helicase_dom"/>
</dbReference>
<evidence type="ECO:0000256" key="3">
    <source>
        <dbReference type="ARBA" id="ARBA00022741"/>
    </source>
</evidence>
<keyword evidence="2" id="KW-0963">Cytoplasm</keyword>
<dbReference type="FunFam" id="3.40.50.300:FF:000108">
    <property type="entry name" value="ATP-dependent RNA helicase RhlE"/>
    <property type="match status" value="1"/>
</dbReference>
<dbReference type="InterPro" id="IPR001650">
    <property type="entry name" value="Helicase_C-like"/>
</dbReference>
<feature type="region of interest" description="Disordered" evidence="12">
    <location>
        <begin position="428"/>
        <end position="485"/>
    </location>
</feature>
<evidence type="ECO:0000256" key="2">
    <source>
        <dbReference type="ARBA" id="ARBA00022490"/>
    </source>
</evidence>
<dbReference type="PANTHER" id="PTHR47963:SF5">
    <property type="entry name" value="DEAD-BOX ATP-DEPENDENT RNA HELICASE CSHA"/>
    <property type="match status" value="1"/>
</dbReference>
<dbReference type="CDD" id="cd18787">
    <property type="entry name" value="SF2_C_DEAD"/>
    <property type="match status" value="1"/>
</dbReference>
<dbReference type="InterPro" id="IPR014001">
    <property type="entry name" value="Helicase_ATP-bd"/>
</dbReference>
<feature type="domain" description="Helicase ATP-binding" evidence="13">
    <location>
        <begin position="32"/>
        <end position="202"/>
    </location>
</feature>
<keyword evidence="5 11" id="KW-0347">Helicase</keyword>
<dbReference type="PANTHER" id="PTHR47963">
    <property type="entry name" value="DEAD-BOX ATP-DEPENDENT RNA HELICASE 47, MITOCHONDRIAL"/>
    <property type="match status" value="1"/>
</dbReference>
<evidence type="ECO:0000259" key="15">
    <source>
        <dbReference type="PROSITE" id="PS51195"/>
    </source>
</evidence>
<dbReference type="RefSeq" id="WP_135347057.1">
    <property type="nucleotide sequence ID" value="NZ_SRJD01000001.1"/>
</dbReference>
<comment type="similarity">
    <text evidence="7 11">Belongs to the DEAD box helicase family.</text>
</comment>
<dbReference type="PROSITE" id="PS51194">
    <property type="entry name" value="HELICASE_CTER"/>
    <property type="match status" value="1"/>
</dbReference>
<evidence type="ECO:0000259" key="13">
    <source>
        <dbReference type="PROSITE" id="PS51192"/>
    </source>
</evidence>
<dbReference type="InterPro" id="IPR027417">
    <property type="entry name" value="P-loop_NTPase"/>
</dbReference>
<dbReference type="Pfam" id="PF00271">
    <property type="entry name" value="Helicase_C"/>
    <property type="match status" value="1"/>
</dbReference>
<dbReference type="GO" id="GO:0033592">
    <property type="term" value="F:RNA strand annealing activity"/>
    <property type="evidence" value="ECO:0007669"/>
    <property type="project" value="TreeGrafter"/>
</dbReference>
<evidence type="ECO:0000256" key="11">
    <source>
        <dbReference type="RuleBase" id="RU000492"/>
    </source>
</evidence>
<keyword evidence="4 11" id="KW-0378">Hydrolase</keyword>
<dbReference type="OrthoDB" id="9805696at2"/>
<sequence length="485" mass="55000">MKFSELDVSEEILKATEKMGFQEMTPIQEQAIPVAKTGVDLIGQAQTGTGKTTAFGIPMIEAVDSADSDIQGVVITPTRELAIQNAQELNSLGYFKRVRTVAVYGGQDIQKQIRDLKRHPAIISATPGRLLDHIKRRTIRLDQIKVIVLDEADEMLNMGFIDDIHEILENTPQERQTLLFSATMPGPIQHLAEKFMKDPKKVQIKAKTLTVSLIEQNYVKVREQEKFDALTRFLDIQMPERAIVFGRTKRRVDELMRALQKRGYEAEGIHGDLTQSKRDLVLRRFKQNEVKLLIATDVAARGLDISNVTHVYNFDLPQDPESYVHRIGRTGRAGKTGQALTFITPGEISHLKAIERLTKQPMKQVNAPSYKEALAGQQKVAVDALKQSLENDNYHDYETRAEELLSDNSPADIVAAALKVLTKEPDTTPVHLTREAPLMVKRSNRHQQYNSRDGRGRNFHSYERNGERRQHSGYRGRSRQKSQNY</sequence>
<dbReference type="SUPFAM" id="SSF52540">
    <property type="entry name" value="P-loop containing nucleoside triphosphate hydrolases"/>
    <property type="match status" value="1"/>
</dbReference>
<keyword evidence="17" id="KW-1185">Reference proteome</keyword>
<dbReference type="GO" id="GO:0016787">
    <property type="term" value="F:hydrolase activity"/>
    <property type="evidence" value="ECO:0007669"/>
    <property type="project" value="UniProtKB-KW"/>
</dbReference>
<dbReference type="GO" id="GO:0003724">
    <property type="term" value="F:RNA helicase activity"/>
    <property type="evidence" value="ECO:0007669"/>
    <property type="project" value="UniProtKB-EC"/>
</dbReference>
<name>A0A4Z0GVU4_9BACL</name>
<evidence type="ECO:0000256" key="4">
    <source>
        <dbReference type="ARBA" id="ARBA00022801"/>
    </source>
</evidence>
<feature type="domain" description="DEAD-box RNA helicase Q" evidence="15">
    <location>
        <begin position="1"/>
        <end position="29"/>
    </location>
</feature>
<evidence type="ECO:0000256" key="6">
    <source>
        <dbReference type="ARBA" id="ARBA00022840"/>
    </source>
</evidence>
<evidence type="ECO:0000256" key="7">
    <source>
        <dbReference type="ARBA" id="ARBA00038437"/>
    </source>
</evidence>
<comment type="caution">
    <text evidence="16">The sequence shown here is derived from an EMBL/GenBank/DDBJ whole genome shotgun (WGS) entry which is preliminary data.</text>
</comment>
<evidence type="ECO:0000256" key="12">
    <source>
        <dbReference type="SAM" id="MobiDB-lite"/>
    </source>
</evidence>
<comment type="catalytic activity">
    <reaction evidence="8">
        <text>ATP + H2O = ADP + phosphate + H(+)</text>
        <dbReference type="Rhea" id="RHEA:13065"/>
        <dbReference type="ChEBI" id="CHEBI:15377"/>
        <dbReference type="ChEBI" id="CHEBI:15378"/>
        <dbReference type="ChEBI" id="CHEBI:30616"/>
        <dbReference type="ChEBI" id="CHEBI:43474"/>
        <dbReference type="ChEBI" id="CHEBI:456216"/>
        <dbReference type="EC" id="3.6.4.13"/>
    </reaction>
</comment>
<dbReference type="GO" id="GO:0005829">
    <property type="term" value="C:cytosol"/>
    <property type="evidence" value="ECO:0007669"/>
    <property type="project" value="TreeGrafter"/>
</dbReference>
<evidence type="ECO:0000313" key="17">
    <source>
        <dbReference type="Proteomes" id="UP000298347"/>
    </source>
</evidence>
<dbReference type="PROSITE" id="PS51192">
    <property type="entry name" value="HELICASE_ATP_BIND_1"/>
    <property type="match status" value="1"/>
</dbReference>
<evidence type="ECO:0000256" key="10">
    <source>
        <dbReference type="PROSITE-ProRule" id="PRU00552"/>
    </source>
</evidence>